<dbReference type="InterPro" id="IPR014015">
    <property type="entry name" value="Helicase_SF3_DNA-vir"/>
</dbReference>
<dbReference type="KEGG" id="bsei:KMZ68_23335"/>
<keyword evidence="3" id="KW-0067">ATP-binding</keyword>
<dbReference type="GO" id="GO:0016787">
    <property type="term" value="F:hydrolase activity"/>
    <property type="evidence" value="ECO:0007669"/>
    <property type="project" value="UniProtKB-KW"/>
</dbReference>
<proteinExistence type="predicted"/>
<dbReference type="Proteomes" id="UP000680805">
    <property type="component" value="Chromosome"/>
</dbReference>
<name>A0A975RRS5_9BRAD</name>
<gene>
    <name evidence="5" type="ORF">KMZ68_23335</name>
</gene>
<dbReference type="RefSeq" id="WP_215613473.1">
    <property type="nucleotide sequence ID" value="NZ_CP076135.1"/>
</dbReference>
<evidence type="ECO:0000256" key="1">
    <source>
        <dbReference type="ARBA" id="ARBA00022741"/>
    </source>
</evidence>
<sequence length="625" mass="69257">MSDAQSNRNEIEIQVTKVSVVEAPDADLEFFSEPESGPVPKHGWDNAIDIAEFKRRCQDAAHFPLPNATGLAFFYQLSHDARDLGISERTALDLMDRYCTSQISKASVSLECHRAYRAAMSVPGVLSRAGRANANAVAALVSSDDDNPWTNADDGGDEAPRVWPKPLTYQGKDNASKCAEGFLAERPDKLLSSDGVLYTLEGNRVWRRLDDNELAAEIRATDPTTILDVGKIYQMVNAIHLVRFTKARPFEWIDRPEGAPDANDLILTSNGILNLKTGELIPHSGRYFATGLPDWKYELEAECPLWLEKLGEWLHPSFHATLQEFFGYMLTADTSIEVLLAMIGAKRGGKGTITRIMQALVGKEHHASVMLNDLAGDFGLAGLIDKRAIFIPDAHDADLSRRSAAIERIKSITGNDEVSVNRKNQSMLSLKVPAKIVLVANKHPKFLDESGALADRELVLVFESSFAKVKDTELGGKLKAELSGIANWAIEGLRRLRANSNKFAIGERGRKAQRELAESQSPALRFANESLIVTGDKADFIPDDVLFPVYEHWARSIEGMSARETRNKSDFKNDLMAALTERGVRYTQRRRRLDGALAEWKHGEGVKTRGFAGVKLRAEWTTAED</sequence>
<dbReference type="PANTHER" id="PTHR35372">
    <property type="entry name" value="ATP BINDING PROTEIN-RELATED"/>
    <property type="match status" value="1"/>
</dbReference>
<evidence type="ECO:0000259" key="4">
    <source>
        <dbReference type="PROSITE" id="PS51206"/>
    </source>
</evidence>
<evidence type="ECO:0000256" key="2">
    <source>
        <dbReference type="ARBA" id="ARBA00022801"/>
    </source>
</evidence>
<dbReference type="Pfam" id="PF08706">
    <property type="entry name" value="D5_N"/>
    <property type="match status" value="1"/>
</dbReference>
<evidence type="ECO:0000256" key="3">
    <source>
        <dbReference type="ARBA" id="ARBA00022840"/>
    </source>
</evidence>
<feature type="domain" description="SF3 helicase" evidence="4">
    <location>
        <begin position="317"/>
        <end position="475"/>
    </location>
</feature>
<dbReference type="InterPro" id="IPR045455">
    <property type="entry name" value="NrS-1_pol-like_helicase"/>
</dbReference>
<dbReference type="GO" id="GO:0005524">
    <property type="term" value="F:ATP binding"/>
    <property type="evidence" value="ECO:0007669"/>
    <property type="project" value="UniProtKB-KW"/>
</dbReference>
<dbReference type="Pfam" id="PF19263">
    <property type="entry name" value="DUF5906"/>
    <property type="match status" value="1"/>
</dbReference>
<dbReference type="NCBIfam" id="TIGR01613">
    <property type="entry name" value="primase_Cterm"/>
    <property type="match status" value="1"/>
</dbReference>
<dbReference type="Gene3D" id="3.40.50.300">
    <property type="entry name" value="P-loop containing nucleotide triphosphate hydrolases"/>
    <property type="match status" value="1"/>
</dbReference>
<evidence type="ECO:0000313" key="6">
    <source>
        <dbReference type="Proteomes" id="UP000680805"/>
    </source>
</evidence>
<accession>A0A975RRS5</accession>
<keyword evidence="1" id="KW-0547">Nucleotide-binding</keyword>
<keyword evidence="2" id="KW-0378">Hydrolase</keyword>
<dbReference type="InterPro" id="IPR006500">
    <property type="entry name" value="Helicase_put_C_phage/plasmid"/>
</dbReference>
<dbReference type="InterPro" id="IPR051620">
    <property type="entry name" value="ORF904-like_C"/>
</dbReference>
<dbReference type="EMBL" id="CP076135">
    <property type="protein sequence ID" value="QWG17850.1"/>
    <property type="molecule type" value="Genomic_DNA"/>
</dbReference>
<dbReference type="PANTHER" id="PTHR35372:SF2">
    <property type="entry name" value="SF3 HELICASE DOMAIN-CONTAINING PROTEIN"/>
    <property type="match status" value="1"/>
</dbReference>
<dbReference type="PROSITE" id="PS51206">
    <property type="entry name" value="SF3_HELICASE_1"/>
    <property type="match status" value="1"/>
</dbReference>
<evidence type="ECO:0000313" key="5">
    <source>
        <dbReference type="EMBL" id="QWG17850.1"/>
    </source>
</evidence>
<organism evidence="5 6">
    <name type="scientific">Bradyrhizobium sediminis</name>
    <dbReference type="NCBI Taxonomy" id="2840469"/>
    <lineage>
        <taxon>Bacteria</taxon>
        <taxon>Pseudomonadati</taxon>
        <taxon>Pseudomonadota</taxon>
        <taxon>Alphaproteobacteria</taxon>
        <taxon>Hyphomicrobiales</taxon>
        <taxon>Nitrobacteraceae</taxon>
        <taxon>Bradyrhizobium</taxon>
    </lineage>
</organism>
<protein>
    <recommendedName>
        <fullName evidence="4">SF3 helicase domain-containing protein</fullName>
    </recommendedName>
</protein>
<dbReference type="SUPFAM" id="SSF52540">
    <property type="entry name" value="P-loop containing nucleoside triphosphate hydrolases"/>
    <property type="match status" value="1"/>
</dbReference>
<dbReference type="InterPro" id="IPR027417">
    <property type="entry name" value="P-loop_NTPase"/>
</dbReference>
<reference evidence="5" key="1">
    <citation type="submission" date="2021-06" db="EMBL/GenBank/DDBJ databases">
        <title>Bradyrhizobium sp. S2-11-2 Genome sequencing.</title>
        <authorList>
            <person name="Jin L."/>
        </authorList>
    </citation>
    <scope>NUCLEOTIDE SEQUENCE</scope>
    <source>
        <strain evidence="5">S2-11-2</strain>
    </source>
</reference>
<dbReference type="AlphaFoldDB" id="A0A975RRS5"/>
<dbReference type="InterPro" id="IPR014818">
    <property type="entry name" value="Phage/plasmid_primase_P4_C"/>
</dbReference>